<evidence type="ECO:0000256" key="1">
    <source>
        <dbReference type="SAM" id="MobiDB-lite"/>
    </source>
</evidence>
<proteinExistence type="predicted"/>
<keyword evidence="3" id="KW-1185">Reference proteome</keyword>
<evidence type="ECO:0000313" key="2">
    <source>
        <dbReference type="EMBL" id="KAK3851627.1"/>
    </source>
</evidence>
<accession>A0AAE1BK54</accession>
<organism evidence="2 3">
    <name type="scientific">Petrolisthes cinctipes</name>
    <name type="common">Flat porcelain crab</name>
    <dbReference type="NCBI Taxonomy" id="88211"/>
    <lineage>
        <taxon>Eukaryota</taxon>
        <taxon>Metazoa</taxon>
        <taxon>Ecdysozoa</taxon>
        <taxon>Arthropoda</taxon>
        <taxon>Crustacea</taxon>
        <taxon>Multicrustacea</taxon>
        <taxon>Malacostraca</taxon>
        <taxon>Eumalacostraca</taxon>
        <taxon>Eucarida</taxon>
        <taxon>Decapoda</taxon>
        <taxon>Pleocyemata</taxon>
        <taxon>Anomura</taxon>
        <taxon>Galatheoidea</taxon>
        <taxon>Porcellanidae</taxon>
        <taxon>Petrolisthes</taxon>
    </lineage>
</organism>
<dbReference type="AlphaFoldDB" id="A0AAE1BK54"/>
<sequence>MMKCVQVSCPLPSPHYESDPTGRTEGVTSRALYLTSTLRRSPGRVTLLKGVDHLATSPDPRFGMDQVCHSYVMEEVKSPFTRSGSVEPAGGIRNSVGGDPYATPHCNPIFDPRGWQREARRAQGSREGDRCTTREQRKG</sequence>
<dbReference type="Proteomes" id="UP001286313">
    <property type="component" value="Unassembled WGS sequence"/>
</dbReference>
<feature type="region of interest" description="Disordered" evidence="1">
    <location>
        <begin position="79"/>
        <end position="139"/>
    </location>
</feature>
<dbReference type="EMBL" id="JAWQEG010007810">
    <property type="protein sequence ID" value="KAK3851627.1"/>
    <property type="molecule type" value="Genomic_DNA"/>
</dbReference>
<reference evidence="2" key="1">
    <citation type="submission" date="2023-10" db="EMBL/GenBank/DDBJ databases">
        <title>Genome assemblies of two species of porcelain crab, Petrolisthes cinctipes and Petrolisthes manimaculis (Anomura: Porcellanidae).</title>
        <authorList>
            <person name="Angst P."/>
        </authorList>
    </citation>
    <scope>NUCLEOTIDE SEQUENCE</scope>
    <source>
        <strain evidence="2">PB745_01</strain>
        <tissue evidence="2">Gill</tissue>
    </source>
</reference>
<feature type="compositionally biased region" description="Basic and acidic residues" evidence="1">
    <location>
        <begin position="114"/>
        <end position="139"/>
    </location>
</feature>
<evidence type="ECO:0000313" key="3">
    <source>
        <dbReference type="Proteomes" id="UP001286313"/>
    </source>
</evidence>
<comment type="caution">
    <text evidence="2">The sequence shown here is derived from an EMBL/GenBank/DDBJ whole genome shotgun (WGS) entry which is preliminary data.</text>
</comment>
<protein>
    <submittedName>
        <fullName evidence="2">Uncharacterized protein</fullName>
    </submittedName>
</protein>
<gene>
    <name evidence="2" type="ORF">Pcinc_041740</name>
</gene>
<name>A0AAE1BK54_PETCI</name>